<dbReference type="InterPro" id="IPR027417">
    <property type="entry name" value="P-loop_NTPase"/>
</dbReference>
<evidence type="ECO:0000256" key="1">
    <source>
        <dbReference type="ARBA" id="ARBA00022741"/>
    </source>
</evidence>
<dbReference type="SUPFAM" id="SSF52540">
    <property type="entry name" value="P-loop containing nucleoside triphosphate hydrolases"/>
    <property type="match status" value="1"/>
</dbReference>
<gene>
    <name evidence="6" type="ORF">H0485_03860</name>
</gene>
<sequence>MKISDDRMLFSASDLTRFIGCAHATSLDLLQLCDLATLPDPPAIPGAEARKQGASCERIFPEGPQAAGRVIIAITGEEPGDDSQVTREALRRGADLVLRAVFLCGNWSGQADELHLVATPPGQEGFSYEPARYITSAAPTAADVTELLLLSDLLAEEQGYLPEFAHFLSPDGRHHCLRVSAYIHYIRHARDRFELFVDQAQITRPRPCAACASCSWEASCTAQLTREDSLCTLPQISRAEVKKLEAAGISTAAALARHDGPLPGLSAATQARLSASARLQQARARGIPGYELRPPVPGRGFDLLPEPCPGDLFYQSGISPGRGLVHLLQSGGQSWRFAPAGDEEGAEDGAETEDGASALSALLDFLRRHSAAHPGAKLCYFGAAELAQLRDCASRHGSGEALLDRLARERRLVDLARVLRGAVISSEPGDSPSGLAPFWGKDPAEAAKDPAAAAMALRDWLTRIRPEAPWPAPAPEAAEKEASEEEDMLALRRLLEASELPPERQALLFNLGLFHQREVKPAQWAVFDSTSRDDEALLEDLDCLAGLQACGPVEPFKRSLLRQYRFPPQESKLRQGKKATVPVAGGAPAGVTIHELDRRAHRVTLKVGAGKAALLADQLSLHPDWPVDSKVIADALRDVIADQCGPRRYRAVDDLLSRRPPRLSSGALRQPTELVGDTIAAITAMEDSLLPVQGPPGTGKTYVTARAILALLRKGARIGVSSNSHEAIRNLMMGCLGAMEAEDLPLGFDLIHKTAGEADGYPEGCAVRRTSSNDEAAAGPHLVGATAWFFARAENIQAFDWLFVDEAGQVGLANMAAMGRAARNIVLVGDPRQLPQVIQGSHPEPAGLSCLDWLLGDQVTVPPGRGILLPLSRRMHPAICSYISEQVYENRLTSHADAARQAVTGTAFPEAGVFWCPVAHQGNTQIASEEVSAIAAAVQALLGGSWRNKEGRLRSLRPADIIVVAPYNAQVNALREALPEQVRVGTVDKFQGQEAPVCLVSMTASSAEETSRGMEFLLSLNRINVAVSRAKALALVFGAPGLRESACETPAQMRLVNSLCALPDLPGRA</sequence>
<dbReference type="RefSeq" id="WP_226934051.1">
    <property type="nucleotide sequence ID" value="NZ_JACDXX010000003.1"/>
</dbReference>
<evidence type="ECO:0000256" key="4">
    <source>
        <dbReference type="ARBA" id="ARBA00022840"/>
    </source>
</evidence>
<dbReference type="EMBL" id="JACDXX010000003">
    <property type="protein sequence ID" value="MCB5409143.1"/>
    <property type="molecule type" value="Genomic_DNA"/>
</dbReference>
<dbReference type="Pfam" id="PF13087">
    <property type="entry name" value="AAA_12"/>
    <property type="match status" value="1"/>
</dbReference>
<keyword evidence="2" id="KW-0378">Hydrolase</keyword>
<keyword evidence="7" id="KW-1185">Reference proteome</keyword>
<dbReference type="Proteomes" id="UP001198571">
    <property type="component" value="Unassembled WGS sequence"/>
</dbReference>
<dbReference type="Gene3D" id="3.40.50.300">
    <property type="entry name" value="P-loop containing nucleotide triphosphate hydrolases"/>
    <property type="match status" value="2"/>
</dbReference>
<protein>
    <submittedName>
        <fullName evidence="6">AAA family ATPase</fullName>
    </submittedName>
</protein>
<keyword evidence="3" id="KW-0347">Helicase</keyword>
<evidence type="ECO:0000313" key="7">
    <source>
        <dbReference type="Proteomes" id="UP001198571"/>
    </source>
</evidence>
<accession>A0ABS8CIC3</accession>
<evidence type="ECO:0000256" key="2">
    <source>
        <dbReference type="ARBA" id="ARBA00022801"/>
    </source>
</evidence>
<dbReference type="InterPro" id="IPR047187">
    <property type="entry name" value="SF1_C_Upf1"/>
</dbReference>
<evidence type="ECO:0000259" key="5">
    <source>
        <dbReference type="Pfam" id="PF13087"/>
    </source>
</evidence>
<comment type="caution">
    <text evidence="6">The sequence shown here is derived from an EMBL/GenBank/DDBJ whole genome shotgun (WGS) entry which is preliminary data.</text>
</comment>
<dbReference type="InterPro" id="IPR041679">
    <property type="entry name" value="DNA2/NAM7-like_C"/>
</dbReference>
<reference evidence="6 7" key="1">
    <citation type="submission" date="2020-07" db="EMBL/GenBank/DDBJ databases">
        <title>Pseudogemmobacter sp. nov., isolated from poultry manure in Taiwan.</title>
        <authorList>
            <person name="Lin S.-Y."/>
            <person name="Tang Y.-S."/>
            <person name="Young C.-C."/>
        </authorList>
    </citation>
    <scope>NUCLEOTIDE SEQUENCE [LARGE SCALE GENOMIC DNA]</scope>
    <source>
        <strain evidence="6 7">CC-YST710</strain>
    </source>
</reference>
<dbReference type="CDD" id="cd17934">
    <property type="entry name" value="DEXXQc_Upf1-like"/>
    <property type="match status" value="1"/>
</dbReference>
<evidence type="ECO:0000313" key="6">
    <source>
        <dbReference type="EMBL" id="MCB5409143.1"/>
    </source>
</evidence>
<organism evidence="6 7">
    <name type="scientific">Pseudogemmobacter faecipullorum</name>
    <dbReference type="NCBI Taxonomy" id="2755041"/>
    <lineage>
        <taxon>Bacteria</taxon>
        <taxon>Pseudomonadati</taxon>
        <taxon>Pseudomonadota</taxon>
        <taxon>Alphaproteobacteria</taxon>
        <taxon>Rhodobacterales</taxon>
        <taxon>Paracoccaceae</taxon>
        <taxon>Pseudogemmobacter</taxon>
    </lineage>
</organism>
<dbReference type="PANTHER" id="PTHR43788:SF8">
    <property type="entry name" value="DNA-BINDING PROTEIN SMUBP-2"/>
    <property type="match status" value="1"/>
</dbReference>
<evidence type="ECO:0000256" key="3">
    <source>
        <dbReference type="ARBA" id="ARBA00022806"/>
    </source>
</evidence>
<keyword evidence="4" id="KW-0067">ATP-binding</keyword>
<dbReference type="InterPro" id="IPR050534">
    <property type="entry name" value="Coronavir_polyprotein_1ab"/>
</dbReference>
<feature type="domain" description="DNA2/NAM7 helicase-like C-terminal" evidence="5">
    <location>
        <begin position="868"/>
        <end position="1038"/>
    </location>
</feature>
<keyword evidence="1" id="KW-0547">Nucleotide-binding</keyword>
<dbReference type="PANTHER" id="PTHR43788">
    <property type="entry name" value="DNA2/NAM7 HELICASE FAMILY MEMBER"/>
    <property type="match status" value="1"/>
</dbReference>
<dbReference type="CDD" id="cd18808">
    <property type="entry name" value="SF1_C_Upf1"/>
    <property type="match status" value="1"/>
</dbReference>
<name>A0ABS8CIC3_9RHOB</name>
<proteinExistence type="predicted"/>
<dbReference type="Pfam" id="PF13604">
    <property type="entry name" value="AAA_30"/>
    <property type="match status" value="1"/>
</dbReference>